<dbReference type="SUPFAM" id="SSF53448">
    <property type="entry name" value="Nucleotide-diphospho-sugar transferases"/>
    <property type="match status" value="1"/>
</dbReference>
<dbReference type="InterPro" id="IPR040694">
    <property type="entry name" value="UGGT_TRXL_2"/>
</dbReference>
<evidence type="ECO:0000259" key="14">
    <source>
        <dbReference type="Pfam" id="PF18403"/>
    </source>
</evidence>
<evidence type="ECO:0000259" key="11">
    <source>
        <dbReference type="Pfam" id="PF18400"/>
    </source>
</evidence>
<comment type="cofactor">
    <cofactor evidence="1">
        <name>Ca(2+)</name>
        <dbReference type="ChEBI" id="CHEBI:29108"/>
    </cofactor>
</comment>
<dbReference type="Proteomes" id="UP001556367">
    <property type="component" value="Unassembled WGS sequence"/>
</dbReference>
<keyword evidence="17" id="KW-1185">Reference proteome</keyword>
<feature type="chain" id="PRO_5046853806" description="UDP-glucose:glycoprotein glucosyltransferase" evidence="10">
    <location>
        <begin position="29"/>
        <end position="1618"/>
    </location>
</feature>
<evidence type="ECO:0000259" key="13">
    <source>
        <dbReference type="Pfam" id="PF18402"/>
    </source>
</evidence>
<protein>
    <recommendedName>
        <fullName evidence="18">UDP-glucose:glycoprotein glucosyltransferase</fullName>
    </recommendedName>
</protein>
<evidence type="ECO:0008006" key="18">
    <source>
        <dbReference type="Google" id="ProtNLM"/>
    </source>
</evidence>
<evidence type="ECO:0000256" key="3">
    <source>
        <dbReference type="ARBA" id="ARBA00004922"/>
    </source>
</evidence>
<reference evidence="17" key="1">
    <citation type="submission" date="2024-06" db="EMBL/GenBank/DDBJ databases">
        <title>Multi-omics analyses provide insights into the biosynthesis of the anticancer antibiotic pleurotin in Hohenbuehelia grisea.</title>
        <authorList>
            <person name="Weaver J.A."/>
            <person name="Alberti F."/>
        </authorList>
    </citation>
    <scope>NUCLEOTIDE SEQUENCE [LARGE SCALE GENOMIC DNA]</scope>
    <source>
        <strain evidence="17">T-177</strain>
    </source>
</reference>
<comment type="subcellular location">
    <subcellularLocation>
        <location evidence="2">Endoplasmic reticulum lumen</location>
    </subcellularLocation>
</comment>
<dbReference type="Pfam" id="PF18402">
    <property type="entry name" value="Thioredoxin_14"/>
    <property type="match status" value="1"/>
</dbReference>
<dbReference type="InterPro" id="IPR029044">
    <property type="entry name" value="Nucleotide-diphossugar_trans"/>
</dbReference>
<evidence type="ECO:0000259" key="15">
    <source>
        <dbReference type="Pfam" id="PF18404"/>
    </source>
</evidence>
<dbReference type="EMBL" id="JASNQZ010000002">
    <property type="protein sequence ID" value="KAL0959808.1"/>
    <property type="molecule type" value="Genomic_DNA"/>
</dbReference>
<evidence type="ECO:0000256" key="9">
    <source>
        <dbReference type="SAM" id="MobiDB-lite"/>
    </source>
</evidence>
<evidence type="ECO:0000259" key="12">
    <source>
        <dbReference type="Pfam" id="PF18401"/>
    </source>
</evidence>
<comment type="caution">
    <text evidence="16">The sequence shown here is derived from an EMBL/GenBank/DDBJ whole genome shotgun (WGS) entry which is preliminary data.</text>
</comment>
<dbReference type="Gene3D" id="3.90.550.10">
    <property type="entry name" value="Spore Coat Polysaccharide Biosynthesis Protein SpsA, Chain A"/>
    <property type="match status" value="1"/>
</dbReference>
<dbReference type="InterPro" id="IPR040497">
    <property type="entry name" value="Glyco_transf_24"/>
</dbReference>
<keyword evidence="5" id="KW-0808">Transferase</keyword>
<keyword evidence="8" id="KW-0325">Glycoprotein</keyword>
<accession>A0ABR3JV95</accession>
<dbReference type="Pfam" id="PF18404">
    <property type="entry name" value="Glyco_transf_24"/>
    <property type="match status" value="1"/>
</dbReference>
<dbReference type="InterPro" id="IPR040693">
    <property type="entry name" value="UGGT_TRXL_1"/>
</dbReference>
<evidence type="ECO:0000256" key="7">
    <source>
        <dbReference type="ARBA" id="ARBA00022824"/>
    </source>
</evidence>
<evidence type="ECO:0000256" key="10">
    <source>
        <dbReference type="SAM" id="SignalP"/>
    </source>
</evidence>
<comment type="pathway">
    <text evidence="3">Protein modification; protein glycosylation.</text>
</comment>
<evidence type="ECO:0000313" key="16">
    <source>
        <dbReference type="EMBL" id="KAL0959808.1"/>
    </source>
</evidence>
<name>A0ABR3JV95_9AGAR</name>
<dbReference type="PANTHER" id="PTHR11226">
    <property type="entry name" value="UDP-GLUCOSE GLYCOPROTEIN:GLUCOSYLTRANSFERASE"/>
    <property type="match status" value="1"/>
</dbReference>
<feature type="domain" description="Glucosyltransferase 24 catalytic" evidence="15">
    <location>
        <begin position="1288"/>
        <end position="1553"/>
    </location>
</feature>
<feature type="compositionally biased region" description="Basic and acidic residues" evidence="9">
    <location>
        <begin position="276"/>
        <end position="297"/>
    </location>
</feature>
<dbReference type="InterPro" id="IPR009448">
    <property type="entry name" value="UDP-g_GGtrans"/>
</dbReference>
<dbReference type="Pfam" id="PF06427">
    <property type="entry name" value="UDP-g_GGTase"/>
    <property type="match status" value="1"/>
</dbReference>
<dbReference type="Pfam" id="PF18400">
    <property type="entry name" value="Thioredoxin_12"/>
    <property type="match status" value="1"/>
</dbReference>
<dbReference type="CDD" id="cd06432">
    <property type="entry name" value="GT8_HUGT1_C_like"/>
    <property type="match status" value="1"/>
</dbReference>
<evidence type="ECO:0000256" key="4">
    <source>
        <dbReference type="ARBA" id="ARBA00006351"/>
    </source>
</evidence>
<dbReference type="Pfam" id="PF18401">
    <property type="entry name" value="Thioredoxin_13"/>
    <property type="match status" value="1"/>
</dbReference>
<evidence type="ECO:0000256" key="6">
    <source>
        <dbReference type="ARBA" id="ARBA00022729"/>
    </source>
</evidence>
<feature type="domain" description="UGGT thioredoxin-like" evidence="13">
    <location>
        <begin position="459"/>
        <end position="721"/>
    </location>
</feature>
<feature type="domain" description="UDP-glucose:glycoprotein glucosyltransferase thioredoxin-like" evidence="14">
    <location>
        <begin position="738"/>
        <end position="966"/>
    </location>
</feature>
<dbReference type="InterPro" id="IPR040692">
    <property type="entry name" value="UGGT_TRXL_3"/>
</dbReference>
<feature type="signal peptide" evidence="10">
    <location>
        <begin position="1"/>
        <end position="28"/>
    </location>
</feature>
<dbReference type="InterPro" id="IPR040525">
    <property type="entry name" value="UGGT_TRXL_4"/>
</dbReference>
<feature type="region of interest" description="Disordered" evidence="9">
    <location>
        <begin position="1579"/>
        <end position="1618"/>
    </location>
</feature>
<keyword evidence="7" id="KW-0256">Endoplasmic reticulum</keyword>
<feature type="domain" description="UGGT thioredoxin-like" evidence="11">
    <location>
        <begin position="47"/>
        <end position="251"/>
    </location>
</feature>
<feature type="region of interest" description="Disordered" evidence="9">
    <location>
        <begin position="276"/>
        <end position="299"/>
    </location>
</feature>
<sequence>MPDSTGQMTRRTRNLLLTLLYVAASTRAASPPVEVSLRSSWPAQDSLVEIIETISLENADAFFPLVDALTGPETPHISKKTSTEAINAASLEVAASKGFLSQPGSLTSVELSLALHAAAPKIEAFYQYYDSHIARNESVKARSKTECGSWVDWYGQVVCDVETLAELAGVETIDSSEGLKSDFARPKALPFDHIHPSPARVTERPSRSAILYATIDSKNFRELHEYLYRLASTKTPHVEYIFRHAPPPARDASKRTYLSGYGVSLDLKKTDYLAVDDRQTNSGRGDAKSKEADDGEKNTQAVDPILSLIDVYPEPSKKHDPASPLSEAELENIGLQATQLIANSTEPLATLVQLSQNFPKYASALARRVVVNSSVETAVQNNAQKVQGGINVVWMNGLILDDDDARLNPLGILRLLRKERSLMQSLTSIGLSNGQAMELLTSNDIGAAHFGQEELEGMFDASDRQEGGGVITYWNDIEKDKLYESWSPGLRQLLQQNPWGFHSIKRNLFNVIFVLDFSQTLSLNFLVQRVFAIIESSFPVRFGVVPFLESEDGTKMARLINYLIHNAGRDFTMNLIKRIAQVEVPPAEQTLSVDWDKVIREYNTLVSEREDDSEALKGVDEILRDSESSAPYFDKVKAYTKRLGATPASGLKADVFVNGKHFTVAERFEVFLKDLRQEINVQTGYFQHKVQENELSDQHAGDLANYFYDLPTTGRNRNPYIYPTTTPGSLRVHNLRELFAHSGFHFDGRAFVYPEAATATPLSVLLVADLDSEHGIQLVKEALTSLSKESKARLTFVHNPSEQPSTKDERPHSSWLFSHLALTDRLSKATPARLLAALGLNAQVEGGSAQKPLAHEEISFKELTGGVSLPKLDAERYAKYVETGRLLAREVGLKSGQQALIVNGRVVGPIKGGDFTAEDFHTLEGYEIAKRVEPVQKVLASIYPDSEKLDKIPLADLITIASSVVSYVQVPDPIESGLLKARPRPRQRNYRMLEDHLTRFTFGDNSTALYQFGILLDPLSETTQKWSTLINWLANIPDIYIEVHMNPTRHKEVPLKRFYRYHLAPLSFDDDGNEIPAQITFENLPVDPIYTLAMDVSPSWLVRPRQSLYDLDNIQLNKLDREDKSLEAVFDLDYLVVEGHARDSKTNAPPRGVQVELVDNDGKPIDDTLVVANLGYVQFKAKPGVFRLQIREGRGREVYNLESVGNEGWDSPTVDQVGDEIALTSFEGLTLYPRFQRQPGMETADVLEAHQDKSKSSSVVGDVASKILSIFKQEEAKVPSPVIEQAEINIFTVASGLLYERFASIMILSVLRNTKSTVKFWFIENFLSPSFLEFIPHFAKEHGFQYELVTYKWPSWLRPQKEKQRIIWGYKILFLDVLFPMDLKKVIFVDADQIVRADLKELVDLDMKGAPYGYTPMGDDNTDMEGFRFWKTGYWRDFLQGRPYHISALYVVDLVKFRQIAAGDMLRGQYQQLSADPNSLANLDQDLPNNLQREVPIFSLHEDWLWCETWCSKDRLDRAKTIDLCQNPLTKEPKLARARQIPEWEEYDSEIAKFAQKLANDGVLHSRIAAADTRVLADAGATTDKPTEVVSPPEAQAKVEDRSATPDNSESTPARDEL</sequence>
<evidence type="ECO:0000256" key="2">
    <source>
        <dbReference type="ARBA" id="ARBA00004319"/>
    </source>
</evidence>
<feature type="domain" description="UGGT thioredoxin-like" evidence="12">
    <location>
        <begin position="322"/>
        <end position="448"/>
    </location>
</feature>
<dbReference type="PANTHER" id="PTHR11226:SF0">
    <property type="entry name" value="UDP-GLUCOSE:GLYCOPROTEIN GLUCOSYLTRANSFERASE"/>
    <property type="match status" value="1"/>
</dbReference>
<dbReference type="Pfam" id="PF18403">
    <property type="entry name" value="Thioredoxin_15"/>
    <property type="match status" value="1"/>
</dbReference>
<proteinExistence type="inferred from homology"/>
<evidence type="ECO:0000313" key="17">
    <source>
        <dbReference type="Proteomes" id="UP001556367"/>
    </source>
</evidence>
<comment type="similarity">
    <text evidence="4">Belongs to the glycosyltransferase 8 family.</text>
</comment>
<evidence type="ECO:0000256" key="8">
    <source>
        <dbReference type="ARBA" id="ARBA00023180"/>
    </source>
</evidence>
<gene>
    <name evidence="16" type="ORF">HGRIS_011489</name>
</gene>
<evidence type="ECO:0000256" key="5">
    <source>
        <dbReference type="ARBA" id="ARBA00022679"/>
    </source>
</evidence>
<organism evidence="16 17">
    <name type="scientific">Hohenbuehelia grisea</name>
    <dbReference type="NCBI Taxonomy" id="104357"/>
    <lineage>
        <taxon>Eukaryota</taxon>
        <taxon>Fungi</taxon>
        <taxon>Dikarya</taxon>
        <taxon>Basidiomycota</taxon>
        <taxon>Agaricomycotina</taxon>
        <taxon>Agaricomycetes</taxon>
        <taxon>Agaricomycetidae</taxon>
        <taxon>Agaricales</taxon>
        <taxon>Pleurotineae</taxon>
        <taxon>Pleurotaceae</taxon>
        <taxon>Hohenbuehelia</taxon>
    </lineage>
</organism>
<keyword evidence="6 10" id="KW-0732">Signal</keyword>
<evidence type="ECO:0000256" key="1">
    <source>
        <dbReference type="ARBA" id="ARBA00001913"/>
    </source>
</evidence>